<dbReference type="Pfam" id="PF04568">
    <property type="entry name" value="IATP"/>
    <property type="match status" value="1"/>
</dbReference>
<comment type="caution">
    <text evidence="6">The sequence shown here is derived from an EMBL/GenBank/DDBJ whole genome shotgun (WGS) entry which is preliminary data.</text>
</comment>
<accession>A0A9P5SFV6</accession>
<dbReference type="Gene3D" id="1.20.5.500">
    <property type="entry name" value="Single helix bin"/>
    <property type="match status" value="1"/>
</dbReference>
<reference evidence="6" key="1">
    <citation type="journal article" date="2020" name="Fungal Divers.">
        <title>Resolving the Mortierellaceae phylogeny through synthesis of multi-gene phylogenetics and phylogenomics.</title>
        <authorList>
            <person name="Vandepol N."/>
            <person name="Liber J."/>
            <person name="Desiro A."/>
            <person name="Na H."/>
            <person name="Kennedy M."/>
            <person name="Barry K."/>
            <person name="Grigoriev I.V."/>
            <person name="Miller A.N."/>
            <person name="O'Donnell K."/>
            <person name="Stajich J.E."/>
            <person name="Bonito G."/>
        </authorList>
    </citation>
    <scope>NUCLEOTIDE SEQUENCE</scope>
    <source>
        <strain evidence="6">NVP1</strain>
    </source>
</reference>
<sequence length="73" mass="8427">MLRTTTTAAVRAFKPVQVSAIPRRAYSEDAFKKKETAEEAKYFRQKEAEEIKKLREVLAAKEKEIAALKKEKK</sequence>
<dbReference type="EMBL" id="JAAAUY010000573">
    <property type="protein sequence ID" value="KAF9328351.1"/>
    <property type="molecule type" value="Genomic_DNA"/>
</dbReference>
<evidence type="ECO:0000256" key="1">
    <source>
        <dbReference type="ARBA" id="ARBA00004173"/>
    </source>
</evidence>
<dbReference type="GO" id="GO:0005739">
    <property type="term" value="C:mitochondrion"/>
    <property type="evidence" value="ECO:0007669"/>
    <property type="project" value="UniProtKB-SubCell"/>
</dbReference>
<name>A0A9P5SFV6_9FUNG</name>
<protein>
    <recommendedName>
        <fullName evidence="4">ATPase inhibitor, mitochondrial</fullName>
    </recommendedName>
</protein>
<dbReference type="AlphaFoldDB" id="A0A9P5SFV6"/>
<proteinExistence type="inferred from homology"/>
<dbReference type="GO" id="GO:0042030">
    <property type="term" value="F:ATPase inhibitor activity"/>
    <property type="evidence" value="ECO:0007669"/>
    <property type="project" value="InterPro"/>
</dbReference>
<evidence type="ECO:0000256" key="2">
    <source>
        <dbReference type="ARBA" id="ARBA00010901"/>
    </source>
</evidence>
<evidence type="ECO:0000313" key="7">
    <source>
        <dbReference type="Proteomes" id="UP000696485"/>
    </source>
</evidence>
<evidence type="ECO:0000313" key="6">
    <source>
        <dbReference type="EMBL" id="KAF9328351.1"/>
    </source>
</evidence>
<evidence type="ECO:0000256" key="4">
    <source>
        <dbReference type="RuleBase" id="RU368087"/>
    </source>
</evidence>
<evidence type="ECO:0000256" key="5">
    <source>
        <dbReference type="SAM" id="Coils"/>
    </source>
</evidence>
<evidence type="ECO:0000256" key="3">
    <source>
        <dbReference type="ARBA" id="ARBA00023128"/>
    </source>
</evidence>
<comment type="function">
    <text evidence="4">Inhibits the enzyme activity of ATPase.</text>
</comment>
<keyword evidence="3" id="KW-0496">Mitochondrion</keyword>
<keyword evidence="5" id="KW-0175">Coiled coil</keyword>
<feature type="coiled-coil region" evidence="5">
    <location>
        <begin position="44"/>
        <end position="71"/>
    </location>
</feature>
<comment type="subcellular location">
    <subcellularLocation>
        <location evidence="1">Mitochondrion</location>
    </subcellularLocation>
</comment>
<keyword evidence="7" id="KW-1185">Reference proteome</keyword>
<organism evidence="6 7">
    <name type="scientific">Podila minutissima</name>
    <dbReference type="NCBI Taxonomy" id="64525"/>
    <lineage>
        <taxon>Eukaryota</taxon>
        <taxon>Fungi</taxon>
        <taxon>Fungi incertae sedis</taxon>
        <taxon>Mucoromycota</taxon>
        <taxon>Mortierellomycotina</taxon>
        <taxon>Mortierellomycetes</taxon>
        <taxon>Mortierellales</taxon>
        <taxon>Mortierellaceae</taxon>
        <taxon>Podila</taxon>
    </lineage>
</organism>
<dbReference type="InterPro" id="IPR007648">
    <property type="entry name" value="ATPase_inhibitor_mt"/>
</dbReference>
<comment type="similarity">
    <text evidence="2 4">Belongs to the ATPase inhibitor family.</text>
</comment>
<gene>
    <name evidence="6" type="ORF">BG006_008452</name>
</gene>
<dbReference type="Proteomes" id="UP000696485">
    <property type="component" value="Unassembled WGS sequence"/>
</dbReference>